<evidence type="ECO:0000256" key="1">
    <source>
        <dbReference type="ARBA" id="ARBA00001913"/>
    </source>
</evidence>
<comment type="cofactor">
    <cofactor evidence="1">
        <name>Ca(2+)</name>
        <dbReference type="ChEBI" id="CHEBI:29108"/>
    </cofactor>
</comment>
<dbReference type="GO" id="GO:0030246">
    <property type="term" value="F:carbohydrate binding"/>
    <property type="evidence" value="ECO:0007669"/>
    <property type="project" value="InterPro"/>
</dbReference>
<organism evidence="4 5">
    <name type="scientific">Lacihabitans soyangensis</name>
    <dbReference type="NCBI Taxonomy" id="869394"/>
    <lineage>
        <taxon>Bacteria</taxon>
        <taxon>Pseudomonadati</taxon>
        <taxon>Bacteroidota</taxon>
        <taxon>Cytophagia</taxon>
        <taxon>Cytophagales</taxon>
        <taxon>Leadbetterellaceae</taxon>
        <taxon>Lacihabitans</taxon>
    </lineage>
</organism>
<dbReference type="CDD" id="cd09023">
    <property type="entry name" value="Aldose_epim_Ec_c4013"/>
    <property type="match status" value="1"/>
</dbReference>
<proteinExistence type="predicted"/>
<keyword evidence="3" id="KW-0106">Calcium</keyword>
<name>A0AAE3KVK6_9BACT</name>
<evidence type="ECO:0000256" key="2">
    <source>
        <dbReference type="ARBA" id="ARBA00011245"/>
    </source>
</evidence>
<reference evidence="4 5" key="1">
    <citation type="submission" date="2018-11" db="EMBL/GenBank/DDBJ databases">
        <title>Novel bacteria species description.</title>
        <authorList>
            <person name="Han J.-H."/>
        </authorList>
    </citation>
    <scope>NUCLEOTIDE SEQUENCE [LARGE SCALE GENOMIC DNA]</scope>
    <source>
        <strain evidence="4 5">KCTC23259</strain>
    </source>
</reference>
<evidence type="ECO:0000256" key="3">
    <source>
        <dbReference type="ARBA" id="ARBA00022837"/>
    </source>
</evidence>
<protein>
    <submittedName>
        <fullName evidence="4">DUF4432 family protein</fullName>
    </submittedName>
</protein>
<keyword evidence="5" id="KW-1185">Reference proteome</keyword>
<sequence length="338" mass="37983">MFQYKDKYINNHHQIGGIETSILDNGIGKGNRIAWINTGSGLRFKVNFDRGMDIGEAFFNQHCLTWLSHGGIPASQTLSDIGINWLRTFGGGLLTTCGLQHVGGPESDEFGERGIHGNISNLPAEIESIIQPDLDRGQMEMSITGIVKESKIFGPNLELRRKISCHLGSAEIKIEDEVINRGNTETPLMLLYHFNFGYPLVQEGTRILWEGEWKPRFGGEYPKIFKVGNDFKTCPAPLESHKGGGEEVALITPKADENGKCRCGLFNPKLNFGIEMEFDKTQLPTLTNWQHFGEGEYVTGLEPGTNWPIGQKQARENQELIFLKPNESRRFEVKLKIY</sequence>
<evidence type="ECO:0000313" key="4">
    <source>
        <dbReference type="EMBL" id="MCP9766164.1"/>
    </source>
</evidence>
<dbReference type="Gene3D" id="2.70.98.10">
    <property type="match status" value="1"/>
</dbReference>
<accession>A0AAE3KVK6</accession>
<dbReference type="Proteomes" id="UP001204144">
    <property type="component" value="Unassembled WGS sequence"/>
</dbReference>
<dbReference type="EMBL" id="RJUF01000195">
    <property type="protein sequence ID" value="MCP9766164.1"/>
    <property type="molecule type" value="Genomic_DNA"/>
</dbReference>
<dbReference type="InterPro" id="IPR027839">
    <property type="entry name" value="DUF4432"/>
</dbReference>
<dbReference type="InterPro" id="IPR014718">
    <property type="entry name" value="GH-type_carb-bd"/>
</dbReference>
<comment type="subunit">
    <text evidence="2">Monomer.</text>
</comment>
<evidence type="ECO:0000313" key="5">
    <source>
        <dbReference type="Proteomes" id="UP001204144"/>
    </source>
</evidence>
<gene>
    <name evidence="4" type="ORF">EGI31_24770</name>
</gene>
<dbReference type="Pfam" id="PF14486">
    <property type="entry name" value="DUF4432"/>
    <property type="match status" value="1"/>
</dbReference>
<dbReference type="RefSeq" id="WP_255039873.1">
    <property type="nucleotide sequence ID" value="NZ_RJUF01000195.1"/>
</dbReference>
<comment type="caution">
    <text evidence="4">The sequence shown here is derived from an EMBL/GenBank/DDBJ whole genome shotgun (WGS) entry which is preliminary data.</text>
</comment>
<dbReference type="AlphaFoldDB" id="A0AAE3KVK6"/>